<reference evidence="1" key="2">
    <citation type="submission" date="2018-05" db="EMBL/GenBank/DDBJ databases">
        <title>OpunRS2 (Oryza punctata Reference Sequence Version 2).</title>
        <authorList>
            <person name="Zhang J."/>
            <person name="Kudrna D."/>
            <person name="Lee S."/>
            <person name="Talag J."/>
            <person name="Welchert J."/>
            <person name="Wing R.A."/>
        </authorList>
    </citation>
    <scope>NUCLEOTIDE SEQUENCE [LARGE SCALE GENOMIC DNA]</scope>
</reference>
<evidence type="ECO:0000313" key="2">
    <source>
        <dbReference type="Proteomes" id="UP000026962"/>
    </source>
</evidence>
<protein>
    <submittedName>
        <fullName evidence="1">Uncharacterized protein</fullName>
    </submittedName>
</protein>
<sequence length="114" mass="12349">MDGLARGMTAAGLSSSMKKDVMFAFARLCLIWIKEYDKEKKRSGLSVAGECLKINKLAAANPVKVVQVQKQSKEKSSSSAAAAAVKVVVSKQLMKPRFAVELDGLNCFETLVPR</sequence>
<dbReference type="EnsemblPlants" id="OPUNC04G01050.1">
    <property type="protein sequence ID" value="OPUNC04G01050.1"/>
    <property type="gene ID" value="OPUNC04G01050"/>
</dbReference>
<reference evidence="1" key="1">
    <citation type="submission" date="2015-04" db="UniProtKB">
        <authorList>
            <consortium name="EnsemblPlants"/>
        </authorList>
    </citation>
    <scope>IDENTIFICATION</scope>
</reference>
<proteinExistence type="predicted"/>
<keyword evidence="2" id="KW-1185">Reference proteome</keyword>
<dbReference type="AlphaFoldDB" id="A0A0E0KMA3"/>
<dbReference type="HOGENOM" id="CLU_2125118_0_0_1"/>
<name>A0A0E0KMA3_ORYPU</name>
<evidence type="ECO:0000313" key="1">
    <source>
        <dbReference type="EnsemblPlants" id="OPUNC04G01050.1"/>
    </source>
</evidence>
<dbReference type="Gramene" id="OPUNC04G01050.1">
    <property type="protein sequence ID" value="OPUNC04G01050.1"/>
    <property type="gene ID" value="OPUNC04G01050"/>
</dbReference>
<dbReference type="PANTHER" id="PTHR33641">
    <property type="entry name" value="OS06G0133500 PROTEIN"/>
    <property type="match status" value="1"/>
</dbReference>
<dbReference type="Proteomes" id="UP000026962">
    <property type="component" value="Chromosome 4"/>
</dbReference>
<dbReference type="eggNOG" id="ENOG502R3W9">
    <property type="taxonomic scope" value="Eukaryota"/>
</dbReference>
<dbReference type="PANTHER" id="PTHR33641:SF18">
    <property type="entry name" value="OS04G0119000 PROTEIN"/>
    <property type="match status" value="1"/>
</dbReference>
<accession>A0A0E0KMA3</accession>
<organism evidence="1">
    <name type="scientific">Oryza punctata</name>
    <name type="common">Red rice</name>
    <dbReference type="NCBI Taxonomy" id="4537"/>
    <lineage>
        <taxon>Eukaryota</taxon>
        <taxon>Viridiplantae</taxon>
        <taxon>Streptophyta</taxon>
        <taxon>Embryophyta</taxon>
        <taxon>Tracheophyta</taxon>
        <taxon>Spermatophyta</taxon>
        <taxon>Magnoliopsida</taxon>
        <taxon>Liliopsida</taxon>
        <taxon>Poales</taxon>
        <taxon>Poaceae</taxon>
        <taxon>BOP clade</taxon>
        <taxon>Oryzoideae</taxon>
        <taxon>Oryzeae</taxon>
        <taxon>Oryzinae</taxon>
        <taxon>Oryza</taxon>
    </lineage>
</organism>